<dbReference type="AlphaFoldDB" id="A0A2I0STT4"/>
<dbReference type="OrthoDB" id="4170849at2"/>
<dbReference type="Pfam" id="PF14016">
    <property type="entry name" value="DUF4232"/>
    <property type="match status" value="1"/>
</dbReference>
<evidence type="ECO:0000256" key="1">
    <source>
        <dbReference type="SAM" id="MobiDB-lite"/>
    </source>
</evidence>
<proteinExistence type="predicted"/>
<accession>A0A2I0STT4</accession>
<feature type="region of interest" description="Disordered" evidence="1">
    <location>
        <begin position="50"/>
        <end position="115"/>
    </location>
</feature>
<feature type="compositionally biased region" description="Low complexity" evidence="1">
    <location>
        <begin position="90"/>
        <end position="103"/>
    </location>
</feature>
<feature type="domain" description="DUF4232" evidence="2">
    <location>
        <begin position="116"/>
        <end position="230"/>
    </location>
</feature>
<keyword evidence="4" id="KW-1185">Reference proteome</keyword>
<dbReference type="EMBL" id="PJOS01000012">
    <property type="protein sequence ID" value="PKT73346.1"/>
    <property type="molecule type" value="Genomic_DNA"/>
</dbReference>
<sequence length="243" mass="24202">MRHDHRDIPNPGGLLMAHTARSRRTTAALAALSIGVLALTACNGDAENDVAAPSKHASPSATSAGKGTDKGTGTPSSAAPGEGGDGGGKPSSSPSTPASSSKPGADDDQDGGVGMCETADLTYKVTVASRPVNHALLTASNKGSDSCLLPANELVITIPGLDGAAEHMGPDGKDWILKPGESAYAGIMFSRADTAGGKSADKVEVALTASESPTTVPVGDGPITVNDSQVTSFFGTAEDALTY</sequence>
<evidence type="ECO:0000313" key="4">
    <source>
        <dbReference type="Proteomes" id="UP000236178"/>
    </source>
</evidence>
<evidence type="ECO:0000259" key="2">
    <source>
        <dbReference type="Pfam" id="PF14016"/>
    </source>
</evidence>
<dbReference type="InterPro" id="IPR025326">
    <property type="entry name" value="DUF4232"/>
</dbReference>
<dbReference type="Proteomes" id="UP000236178">
    <property type="component" value="Unassembled WGS sequence"/>
</dbReference>
<protein>
    <recommendedName>
        <fullName evidence="2">DUF4232 domain-containing protein</fullName>
    </recommendedName>
</protein>
<organism evidence="3 4">
    <name type="scientific">Streptomyces populi</name>
    <dbReference type="NCBI Taxonomy" id="2058924"/>
    <lineage>
        <taxon>Bacteria</taxon>
        <taxon>Bacillati</taxon>
        <taxon>Actinomycetota</taxon>
        <taxon>Actinomycetes</taxon>
        <taxon>Kitasatosporales</taxon>
        <taxon>Streptomycetaceae</taxon>
        <taxon>Streptomyces</taxon>
    </lineage>
</organism>
<evidence type="ECO:0000313" key="3">
    <source>
        <dbReference type="EMBL" id="PKT73346.1"/>
    </source>
</evidence>
<gene>
    <name evidence="3" type="ORF">CW362_09415</name>
</gene>
<comment type="caution">
    <text evidence="3">The sequence shown here is derived from an EMBL/GenBank/DDBJ whole genome shotgun (WGS) entry which is preliminary data.</text>
</comment>
<name>A0A2I0STT4_9ACTN</name>
<reference evidence="3 4" key="1">
    <citation type="submission" date="2017-12" db="EMBL/GenBank/DDBJ databases">
        <title>Streptomyces populusis sp. nov., a novel endophytic actinobacterium isolated from stems of Populus adenopoda Maxim.</title>
        <authorList>
            <person name="Wang Z."/>
        </authorList>
    </citation>
    <scope>NUCLEOTIDE SEQUENCE [LARGE SCALE GENOMIC DNA]</scope>
    <source>
        <strain evidence="3 4">A249</strain>
    </source>
</reference>